<keyword evidence="4 5" id="KW-0472">Membrane</keyword>
<protein>
    <recommendedName>
        <fullName evidence="5">Probable membrane transporter protein</fullName>
    </recommendedName>
</protein>
<sequence length="359" mass="38464">MHGLENLFIPLSLSTAFQVILLGFIGGVLSGFIGSGGAFFMTPGMMNLGVQGVMAVGSNIAHKFGKAMMGSRKHGEMGNVDKRLAIFLVATSFAGIRLAVWINSKLFAGAGGGHGEAEGAGANLYISVVFISILSVVAISMLRDALRKSDEGMGPSRKISEFLSRLRLPPMIYFRIADVKVSLWMLLLVGLATGYLAGTIGVGGFIGVPAMIYVFGIPTAVAAGTELYLAMFMGAWGAINYAWEGFVDIRLAMLLYLGSLLGIYIGAYGVKVVNEVYIRLVTGLVIIICAISRGIAIPMYLRQLGWLNMDPALDAYFNGASKVMLFVAGFGGVGVILYNVFRAHRRKRSIQVIMKYVET</sequence>
<name>A0A3A4NRY2_ABYX5</name>
<feature type="transmembrane region" description="Helical" evidence="5">
    <location>
        <begin position="122"/>
        <end position="142"/>
    </location>
</feature>
<evidence type="ECO:0000256" key="5">
    <source>
        <dbReference type="RuleBase" id="RU363041"/>
    </source>
</evidence>
<comment type="subcellular location">
    <subcellularLocation>
        <location evidence="5">Cell membrane</location>
        <topology evidence="5">Multi-pass membrane protein</topology>
    </subcellularLocation>
    <subcellularLocation>
        <location evidence="1">Membrane</location>
        <topology evidence="1">Multi-pass membrane protein</topology>
    </subcellularLocation>
</comment>
<accession>A0A3A4NRY2</accession>
<feature type="transmembrane region" description="Helical" evidence="5">
    <location>
        <begin position="84"/>
        <end position="102"/>
    </location>
</feature>
<dbReference type="Proteomes" id="UP000265882">
    <property type="component" value="Unassembled WGS sequence"/>
</dbReference>
<dbReference type="PANTHER" id="PTHR43701">
    <property type="entry name" value="MEMBRANE TRANSPORTER PROTEIN MJ0441-RELATED"/>
    <property type="match status" value="1"/>
</dbReference>
<feature type="transmembrane region" description="Helical" evidence="5">
    <location>
        <begin position="321"/>
        <end position="341"/>
    </location>
</feature>
<evidence type="ECO:0000256" key="2">
    <source>
        <dbReference type="ARBA" id="ARBA00022692"/>
    </source>
</evidence>
<dbReference type="InterPro" id="IPR002781">
    <property type="entry name" value="TM_pro_TauE-like"/>
</dbReference>
<dbReference type="PANTHER" id="PTHR43701:SF12">
    <property type="entry name" value="MEMBRANE TRANSPORTER PROTEIN YTNM-RELATED"/>
    <property type="match status" value="1"/>
</dbReference>
<feature type="transmembrane region" description="Helical" evidence="5">
    <location>
        <begin position="277"/>
        <end position="301"/>
    </location>
</feature>
<dbReference type="EMBL" id="QZKU01000084">
    <property type="protein sequence ID" value="RJP19840.1"/>
    <property type="molecule type" value="Genomic_DNA"/>
</dbReference>
<keyword evidence="3 5" id="KW-1133">Transmembrane helix</keyword>
<feature type="transmembrane region" description="Helical" evidence="5">
    <location>
        <begin position="7"/>
        <end position="33"/>
    </location>
</feature>
<keyword evidence="5" id="KW-1003">Cell membrane</keyword>
<evidence type="ECO:0000256" key="4">
    <source>
        <dbReference type="ARBA" id="ARBA00023136"/>
    </source>
</evidence>
<dbReference type="GO" id="GO:0005886">
    <property type="term" value="C:plasma membrane"/>
    <property type="evidence" value="ECO:0007669"/>
    <property type="project" value="UniProtKB-SubCell"/>
</dbReference>
<keyword evidence="2 5" id="KW-0812">Transmembrane</keyword>
<dbReference type="InterPro" id="IPR051598">
    <property type="entry name" value="TSUP/Inactive_protease-like"/>
</dbReference>
<evidence type="ECO:0000256" key="3">
    <source>
        <dbReference type="ARBA" id="ARBA00022989"/>
    </source>
</evidence>
<reference evidence="6 7" key="1">
    <citation type="journal article" date="2017" name="ISME J.">
        <title>Energy and carbon metabolisms in a deep terrestrial subsurface fluid microbial community.</title>
        <authorList>
            <person name="Momper L."/>
            <person name="Jungbluth S.P."/>
            <person name="Lee M.D."/>
            <person name="Amend J.P."/>
        </authorList>
    </citation>
    <scope>NUCLEOTIDE SEQUENCE [LARGE SCALE GENOMIC DNA]</scope>
    <source>
        <strain evidence="6">SURF_5</strain>
    </source>
</reference>
<proteinExistence type="inferred from homology"/>
<feature type="transmembrane region" description="Helical" evidence="5">
    <location>
        <begin position="249"/>
        <end position="270"/>
    </location>
</feature>
<gene>
    <name evidence="6" type="ORF">C4520_12185</name>
</gene>
<dbReference type="Pfam" id="PF01925">
    <property type="entry name" value="TauE"/>
    <property type="match status" value="1"/>
</dbReference>
<comment type="similarity">
    <text evidence="5">Belongs to the 4-toluene sulfonate uptake permease (TSUP) (TC 2.A.102) family.</text>
</comment>
<evidence type="ECO:0000313" key="7">
    <source>
        <dbReference type="Proteomes" id="UP000265882"/>
    </source>
</evidence>
<evidence type="ECO:0000256" key="1">
    <source>
        <dbReference type="ARBA" id="ARBA00004141"/>
    </source>
</evidence>
<organism evidence="6 7">
    <name type="scientific">Abyssobacteria bacterium (strain SURF_5)</name>
    <dbReference type="NCBI Taxonomy" id="2093360"/>
    <lineage>
        <taxon>Bacteria</taxon>
        <taxon>Pseudomonadati</taxon>
        <taxon>Candidatus Hydrogenedentota</taxon>
        <taxon>Candidatus Abyssobacteria</taxon>
    </lineage>
</organism>
<comment type="caution">
    <text evidence="6">The sequence shown here is derived from an EMBL/GenBank/DDBJ whole genome shotgun (WGS) entry which is preliminary data.</text>
</comment>
<evidence type="ECO:0000313" key="6">
    <source>
        <dbReference type="EMBL" id="RJP19840.1"/>
    </source>
</evidence>
<dbReference type="AlphaFoldDB" id="A0A3A4NRY2"/>